<gene>
    <name evidence="6" type="ORF">GCM10023260_05890</name>
</gene>
<keyword evidence="7" id="KW-1185">Reference proteome</keyword>
<keyword evidence="3" id="KW-0472">Membrane</keyword>
<feature type="signal peptide" evidence="4">
    <location>
        <begin position="1"/>
        <end position="32"/>
    </location>
</feature>
<dbReference type="PANTHER" id="PTHR12815">
    <property type="entry name" value="SORTING AND ASSEMBLY MACHINERY SAMM50 PROTEIN FAMILY MEMBER"/>
    <property type="match status" value="1"/>
</dbReference>
<evidence type="ECO:0000313" key="7">
    <source>
        <dbReference type="Proteomes" id="UP001501525"/>
    </source>
</evidence>
<feature type="domain" description="Bacterial surface antigen (D15)" evidence="5">
    <location>
        <begin position="347"/>
        <end position="652"/>
    </location>
</feature>
<dbReference type="EMBL" id="BAABIY010000012">
    <property type="protein sequence ID" value="GAA5096738.1"/>
    <property type="molecule type" value="Genomic_DNA"/>
</dbReference>
<dbReference type="Gene3D" id="2.40.160.50">
    <property type="entry name" value="membrane protein fhac: a member of the omp85/tpsb transporter family"/>
    <property type="match status" value="1"/>
</dbReference>
<reference evidence="7" key="1">
    <citation type="journal article" date="2019" name="Int. J. Syst. Evol. Microbiol.">
        <title>The Global Catalogue of Microorganisms (GCM) 10K type strain sequencing project: providing services to taxonomists for standard genome sequencing and annotation.</title>
        <authorList>
            <consortium name="The Broad Institute Genomics Platform"/>
            <consortium name="The Broad Institute Genome Sequencing Center for Infectious Disease"/>
            <person name="Wu L."/>
            <person name="Ma J."/>
        </authorList>
    </citation>
    <scope>NUCLEOTIDE SEQUENCE [LARGE SCALE GENOMIC DNA]</scope>
    <source>
        <strain evidence="7">JCM 17706</strain>
    </source>
</reference>
<keyword evidence="2" id="KW-1134">Transmembrane beta strand</keyword>
<dbReference type="PANTHER" id="PTHR12815:SF42">
    <property type="entry name" value="BACTERIAL SURFACE ANTIGEN (D15) DOMAIN-CONTAINING PROTEIN"/>
    <property type="match status" value="1"/>
</dbReference>
<dbReference type="InterPro" id="IPR039910">
    <property type="entry name" value="D15-like"/>
</dbReference>
<dbReference type="InterPro" id="IPR000184">
    <property type="entry name" value="Bac_surfAg_D15"/>
</dbReference>
<dbReference type="Gene3D" id="3.10.20.310">
    <property type="entry name" value="membrane protein fhac"/>
    <property type="match status" value="1"/>
</dbReference>
<evidence type="ECO:0000313" key="6">
    <source>
        <dbReference type="EMBL" id="GAA5096738.1"/>
    </source>
</evidence>
<evidence type="ECO:0000256" key="1">
    <source>
        <dbReference type="ARBA" id="ARBA00004370"/>
    </source>
</evidence>
<protein>
    <submittedName>
        <fullName evidence="6">Autotransporter assembly complex family protein</fullName>
    </submittedName>
</protein>
<keyword evidence="2" id="KW-0812">Transmembrane</keyword>
<evidence type="ECO:0000259" key="5">
    <source>
        <dbReference type="Pfam" id="PF01103"/>
    </source>
</evidence>
<proteinExistence type="predicted"/>
<evidence type="ECO:0000256" key="3">
    <source>
        <dbReference type="ARBA" id="ARBA00023136"/>
    </source>
</evidence>
<name>A0ABP9MKM4_9HYPH</name>
<keyword evidence="4" id="KW-0732">Signal</keyword>
<feature type="chain" id="PRO_5046574755" evidence="4">
    <location>
        <begin position="33"/>
        <end position="652"/>
    </location>
</feature>
<evidence type="ECO:0000256" key="4">
    <source>
        <dbReference type="SAM" id="SignalP"/>
    </source>
</evidence>
<sequence>MVYQTGDFFKSGTMRSVCIALCFICSFPQPLAAFELFGIPFFSQKHTSSSSNISGTEKFYKVDVVAPLGAPSEGIKIVKSVSSLIADKDKASSSSGLLAKARSDYRAILSALYADGRYGGVISIKINGLEAADLSSMTQLPAQSNIVITIDAGPQYVFNVASINKVAPFVKYKLNRMPTIEELGYKVGFIAKSETILKAERWAIEGWRRQGYAKTKVIKSEVVADHTAHLIDAQIVIDRGQEAYYGPLTVRNVSKKPHIDSDYIAWMTGLKVGQKYDSHALTKASERLARLNVFRAVNIREADMINPDGSLPLTLVLEERKPRRFGVGGSYSTLDGAGFETYWMHNNLFGHAEHLKFETKISNIGSNKGESYNLKNFDYLFGATFIKPGILTPDTDFRTDLKMQQDVLENYTTKAIKGKIGVTHVFNGHLSGQIAVEVSNGYSRDIYFGSRNFTTIGLPSGLIYDSRNNKFNATKGLYGEVIIEPFYEIRLGNLVTKVAVEGRSYWSLDEKDRFVFAARAKLGTIIGSDTAQLPSDTLFFAGGGGSVRGYAYRNIGIKTDHDAIVGGRTLVEGAAELRLSLNDKIGLVSFLDGGFAGEKVHFDFPQKMKWGAGIGGRYMTDIGPLRVDLAFPLKREKGDPRIGFYVGIGQAF</sequence>
<comment type="caution">
    <text evidence="6">The sequence shown here is derived from an EMBL/GenBank/DDBJ whole genome shotgun (WGS) entry which is preliminary data.</text>
</comment>
<dbReference type="Pfam" id="PF01103">
    <property type="entry name" value="Omp85"/>
    <property type="match status" value="1"/>
</dbReference>
<accession>A0ABP9MKM4</accession>
<dbReference type="Proteomes" id="UP001501525">
    <property type="component" value="Unassembled WGS sequence"/>
</dbReference>
<organism evidence="6 7">
    <name type="scientific">Bartonella acomydis</name>
    <dbReference type="NCBI Taxonomy" id="686234"/>
    <lineage>
        <taxon>Bacteria</taxon>
        <taxon>Pseudomonadati</taxon>
        <taxon>Pseudomonadota</taxon>
        <taxon>Alphaproteobacteria</taxon>
        <taxon>Hyphomicrobiales</taxon>
        <taxon>Bartonellaceae</taxon>
        <taxon>Bartonella</taxon>
    </lineage>
</organism>
<comment type="subcellular location">
    <subcellularLocation>
        <location evidence="1">Membrane</location>
    </subcellularLocation>
</comment>
<evidence type="ECO:0000256" key="2">
    <source>
        <dbReference type="ARBA" id="ARBA00022452"/>
    </source>
</evidence>
<dbReference type="RefSeq" id="WP_345096492.1">
    <property type="nucleotide sequence ID" value="NZ_BAABIY010000012.1"/>
</dbReference>